<reference evidence="2" key="1">
    <citation type="submission" date="2019-07" db="EMBL/GenBank/DDBJ databases">
        <title>Annotation for the trematode Paragonimus miyazaki's.</title>
        <authorList>
            <person name="Choi Y.-J."/>
        </authorList>
    </citation>
    <scope>NUCLEOTIDE SEQUENCE</scope>
    <source>
        <strain evidence="2">Japan</strain>
    </source>
</reference>
<gene>
    <name evidence="2" type="ORF">EG68_00142</name>
</gene>
<dbReference type="InterPro" id="IPR016166">
    <property type="entry name" value="FAD-bd_PCMH"/>
</dbReference>
<dbReference type="GO" id="GO:0071949">
    <property type="term" value="F:FAD binding"/>
    <property type="evidence" value="ECO:0007669"/>
    <property type="project" value="InterPro"/>
</dbReference>
<dbReference type="PANTHER" id="PTHR43762">
    <property type="entry name" value="L-GULONOLACTONE OXIDASE"/>
    <property type="match status" value="1"/>
</dbReference>
<protein>
    <submittedName>
        <fullName evidence="2">D-arabinono-1 4-lactone oxidase</fullName>
    </submittedName>
</protein>
<sequence>MDPTLYTDPNLVIRLGRELQKRVGLLPLVEVHAFHLEGQPGEIVRMLRVQPQSYSEIARVVRAARTMKLIVRACGERTGGDTGIYGTSSTVLIDCGLLADSPRIEFVNIKRKGEDEETQGLRVLACVGIGELVQFQVSHNIEIAQSVETTSVWGTVVGAITSSAPGIVGPAGGAHGGCLSDEVIGVRVVDCHGDLIQYSSDEELSSALSTMGLLGVVYDVTLRYRPISLTKVNFKFLKWSELLDLNNGILKSSVANDSFTEIIYLPYNSCILDEEQEVSEIEGWKAEQDEIIFRTGQKVVESVQKSETENMVVFDSSPRQLIYLIDQVFGPEPKEFVNKVMKTPWLLGRAHHHLRCRFQPEPTSIQFTPWAINSLGKMVEPLRILRFTIEIDQTFSEFPKVLGVIFKLLEDLAHGGERYRKNYALNLGMRIHFTGSTKTGRLLGVGFDPTGEKTNSTNSVLAHITFAGITTPGPNTLWTRAANHVTNVLLRSIPQCMPQWKTEWHGIENMKAKFQEALKTQTEPLKKLVAIADRDGVFLNELLASILFSEPSFYQKLYMSQRRDAVSWITQEQPCSGY</sequence>
<accession>A0A8S9ZCL7</accession>
<dbReference type="InterPro" id="IPR036318">
    <property type="entry name" value="FAD-bd_PCMH-like_sf"/>
</dbReference>
<dbReference type="SUPFAM" id="SSF56176">
    <property type="entry name" value="FAD-binding/transporter-associated domain-like"/>
    <property type="match status" value="1"/>
</dbReference>
<proteinExistence type="predicted"/>
<dbReference type="InterPro" id="IPR016169">
    <property type="entry name" value="FAD-bd_PCMH_sub2"/>
</dbReference>
<name>A0A8S9ZCL7_9TREM</name>
<dbReference type="PANTHER" id="PTHR43762:SF1">
    <property type="entry name" value="D-ARABINONO-1,4-LACTONE OXIDASE"/>
    <property type="match status" value="1"/>
</dbReference>
<evidence type="ECO:0000259" key="1">
    <source>
        <dbReference type="PROSITE" id="PS51387"/>
    </source>
</evidence>
<dbReference type="AlphaFoldDB" id="A0A8S9ZCL7"/>
<comment type="caution">
    <text evidence="2">The sequence shown here is derived from an EMBL/GenBank/DDBJ whole genome shotgun (WGS) entry which is preliminary data.</text>
</comment>
<keyword evidence="3" id="KW-1185">Reference proteome</keyword>
<feature type="domain" description="FAD-binding PCMH-type" evidence="1">
    <location>
        <begin position="36"/>
        <end position="227"/>
    </location>
</feature>
<evidence type="ECO:0000313" key="2">
    <source>
        <dbReference type="EMBL" id="KAF7262678.1"/>
    </source>
</evidence>
<dbReference type="EMBL" id="JTDE01000010">
    <property type="protein sequence ID" value="KAF7262678.1"/>
    <property type="molecule type" value="Genomic_DNA"/>
</dbReference>
<dbReference type="OrthoDB" id="610608at2759"/>
<organism evidence="2 3">
    <name type="scientific">Paragonimus skrjabini miyazakii</name>
    <dbReference type="NCBI Taxonomy" id="59628"/>
    <lineage>
        <taxon>Eukaryota</taxon>
        <taxon>Metazoa</taxon>
        <taxon>Spiralia</taxon>
        <taxon>Lophotrochozoa</taxon>
        <taxon>Platyhelminthes</taxon>
        <taxon>Trematoda</taxon>
        <taxon>Digenea</taxon>
        <taxon>Plagiorchiida</taxon>
        <taxon>Troglotremata</taxon>
        <taxon>Troglotrematidae</taxon>
        <taxon>Paragonimus</taxon>
    </lineage>
</organism>
<evidence type="ECO:0000313" key="3">
    <source>
        <dbReference type="Proteomes" id="UP000822476"/>
    </source>
</evidence>
<dbReference type="GO" id="GO:0016899">
    <property type="term" value="F:oxidoreductase activity, acting on the CH-OH group of donors, oxygen as acceptor"/>
    <property type="evidence" value="ECO:0007669"/>
    <property type="project" value="InterPro"/>
</dbReference>
<dbReference type="Gene3D" id="3.30.465.10">
    <property type="match status" value="1"/>
</dbReference>
<dbReference type="PROSITE" id="PS51387">
    <property type="entry name" value="FAD_PCMH"/>
    <property type="match status" value="1"/>
</dbReference>
<dbReference type="Proteomes" id="UP000822476">
    <property type="component" value="Unassembled WGS sequence"/>
</dbReference>
<dbReference type="InterPro" id="IPR010031">
    <property type="entry name" value="FAD_lactone_oxidase-like"/>
</dbReference>